<organism evidence="2 3">
    <name type="scientific">Nonomuraea aridisoli</name>
    <dbReference type="NCBI Taxonomy" id="2070368"/>
    <lineage>
        <taxon>Bacteria</taxon>
        <taxon>Bacillati</taxon>
        <taxon>Actinomycetota</taxon>
        <taxon>Actinomycetes</taxon>
        <taxon>Streptosporangiales</taxon>
        <taxon>Streptosporangiaceae</taxon>
        <taxon>Nonomuraea</taxon>
    </lineage>
</organism>
<feature type="transmembrane region" description="Helical" evidence="1">
    <location>
        <begin position="52"/>
        <end position="70"/>
    </location>
</feature>
<evidence type="ECO:0000313" key="3">
    <source>
        <dbReference type="Proteomes" id="UP000249304"/>
    </source>
</evidence>
<feature type="transmembrane region" description="Helical" evidence="1">
    <location>
        <begin position="76"/>
        <end position="94"/>
    </location>
</feature>
<feature type="transmembrane region" description="Helical" evidence="1">
    <location>
        <begin position="12"/>
        <end position="45"/>
    </location>
</feature>
<dbReference type="EMBL" id="POUD01000597">
    <property type="protein sequence ID" value="PZG00697.1"/>
    <property type="molecule type" value="Genomic_DNA"/>
</dbReference>
<keyword evidence="1" id="KW-1133">Transmembrane helix</keyword>
<keyword evidence="3" id="KW-1185">Reference proteome</keyword>
<comment type="caution">
    <text evidence="2">The sequence shown here is derived from an EMBL/GenBank/DDBJ whole genome shotgun (WGS) entry which is preliminary data.</text>
</comment>
<keyword evidence="1" id="KW-0472">Membrane</keyword>
<dbReference type="Proteomes" id="UP000249304">
    <property type="component" value="Unassembled WGS sequence"/>
</dbReference>
<protein>
    <submittedName>
        <fullName evidence="2">Uncharacterized protein</fullName>
    </submittedName>
</protein>
<sequence length="218" mass="23058">MRAGVGVEVAGWGLAGVAVVMAAADPAFLCVALACCGVTALAVALRRDRRRAVWPGLVLLQLALWLRLALSDVTAPEAYTVPLSVAGLVVAWLARRRDPGLSSWTGYGTALALTFLPSLYATWNDPGLVRPLLLGVAAFAATLAGARARLQAPLILGGIVLVVTAAQEFAPALAAFVGEGPRWLPIAVAGAFLLFTGATYEHRLRDLRKIRRLIVRMR</sequence>
<reference evidence="2 3" key="1">
    <citation type="submission" date="2018-01" db="EMBL/GenBank/DDBJ databases">
        <title>Draft genome sequence of Nonomuraea sp. KC333.</title>
        <authorList>
            <person name="Sahin N."/>
            <person name="Saygin H."/>
            <person name="Ay H."/>
        </authorList>
    </citation>
    <scope>NUCLEOTIDE SEQUENCE [LARGE SCALE GENOMIC DNA]</scope>
    <source>
        <strain evidence="2 3">KC333</strain>
    </source>
</reference>
<name>A0A2W2DU79_9ACTN</name>
<accession>A0A2W2DU79</accession>
<keyword evidence="1" id="KW-0812">Transmembrane</keyword>
<gene>
    <name evidence="2" type="ORF">C1J01_48225</name>
</gene>
<feature type="transmembrane region" description="Helical" evidence="1">
    <location>
        <begin position="128"/>
        <end position="146"/>
    </location>
</feature>
<dbReference type="NCBIfam" id="NF047321">
    <property type="entry name" value="SCO7613_CTERM"/>
    <property type="match status" value="1"/>
</dbReference>
<feature type="transmembrane region" description="Helical" evidence="1">
    <location>
        <begin position="153"/>
        <end position="177"/>
    </location>
</feature>
<dbReference type="AlphaFoldDB" id="A0A2W2DU79"/>
<dbReference type="InterPro" id="IPR058062">
    <property type="entry name" value="SCO7613_C"/>
</dbReference>
<evidence type="ECO:0000313" key="2">
    <source>
        <dbReference type="EMBL" id="PZG00697.1"/>
    </source>
</evidence>
<proteinExistence type="predicted"/>
<evidence type="ECO:0000256" key="1">
    <source>
        <dbReference type="SAM" id="Phobius"/>
    </source>
</evidence>
<feature type="transmembrane region" description="Helical" evidence="1">
    <location>
        <begin position="183"/>
        <end position="202"/>
    </location>
</feature>
<feature type="transmembrane region" description="Helical" evidence="1">
    <location>
        <begin position="101"/>
        <end position="122"/>
    </location>
</feature>